<evidence type="ECO:0000313" key="2">
    <source>
        <dbReference type="EMBL" id="MEN7551565.1"/>
    </source>
</evidence>
<dbReference type="GO" id="GO:0003676">
    <property type="term" value="F:nucleic acid binding"/>
    <property type="evidence" value="ECO:0007669"/>
    <property type="project" value="InterPro"/>
</dbReference>
<gene>
    <name evidence="2" type="ORF">AAG747_26855</name>
</gene>
<organism evidence="2 3">
    <name type="scientific">Rapidithrix thailandica</name>
    <dbReference type="NCBI Taxonomy" id="413964"/>
    <lineage>
        <taxon>Bacteria</taxon>
        <taxon>Pseudomonadati</taxon>
        <taxon>Bacteroidota</taxon>
        <taxon>Cytophagia</taxon>
        <taxon>Cytophagales</taxon>
        <taxon>Flammeovirgaceae</taxon>
        <taxon>Rapidithrix</taxon>
    </lineage>
</organism>
<dbReference type="InterPro" id="IPR038717">
    <property type="entry name" value="Tc1-like_DDE_dom"/>
</dbReference>
<comment type="caution">
    <text evidence="2">The sequence shown here is derived from an EMBL/GenBank/DDBJ whole genome shotgun (WGS) entry which is preliminary data.</text>
</comment>
<sequence>MPCAGSCWQPKGQQVLLPAKRQGYTVLGALNVKGQSFYGRIVEGAVNAHIVVDILSKVSKAITKKTVVVLDNAPAHRAKIVEEHLAMWRKRGLYLQFLPAYSPELNLIEILWKQMKHFWAAPRWIRPQDYSSKTTLYNRVKDIFENYGSKYTIFFW</sequence>
<dbReference type="InterPro" id="IPR036397">
    <property type="entry name" value="RNaseH_sf"/>
</dbReference>
<dbReference type="EMBL" id="JBDKWZ010000024">
    <property type="protein sequence ID" value="MEN7551565.1"/>
    <property type="molecule type" value="Genomic_DNA"/>
</dbReference>
<keyword evidence="3" id="KW-1185">Reference proteome</keyword>
<protein>
    <submittedName>
        <fullName evidence="2">Transposase</fullName>
    </submittedName>
</protein>
<proteinExistence type="predicted"/>
<dbReference type="Pfam" id="PF13358">
    <property type="entry name" value="DDE_3"/>
    <property type="match status" value="1"/>
</dbReference>
<dbReference type="Proteomes" id="UP001403385">
    <property type="component" value="Unassembled WGS sequence"/>
</dbReference>
<reference evidence="2 3" key="1">
    <citation type="submission" date="2024-04" db="EMBL/GenBank/DDBJ databases">
        <title>Novel genus in family Flammeovirgaceae.</title>
        <authorList>
            <person name="Nguyen T.H."/>
            <person name="Vuong T.Q."/>
            <person name="Le H."/>
            <person name="Kim S.-G."/>
        </authorList>
    </citation>
    <scope>NUCLEOTIDE SEQUENCE [LARGE SCALE GENOMIC DNA]</scope>
    <source>
        <strain evidence="2 3">JCM 23209</strain>
    </source>
</reference>
<dbReference type="RefSeq" id="WP_346824345.1">
    <property type="nucleotide sequence ID" value="NZ_JBDKWZ010000024.1"/>
</dbReference>
<dbReference type="Gene3D" id="3.30.420.10">
    <property type="entry name" value="Ribonuclease H-like superfamily/Ribonuclease H"/>
    <property type="match status" value="1"/>
</dbReference>
<dbReference type="AlphaFoldDB" id="A0AAW9SG56"/>
<accession>A0AAW9SG56</accession>
<evidence type="ECO:0000259" key="1">
    <source>
        <dbReference type="Pfam" id="PF13358"/>
    </source>
</evidence>
<name>A0AAW9SG56_9BACT</name>
<evidence type="ECO:0000313" key="3">
    <source>
        <dbReference type="Proteomes" id="UP001403385"/>
    </source>
</evidence>
<feature type="domain" description="Tc1-like transposase DDE" evidence="1">
    <location>
        <begin position="6"/>
        <end position="121"/>
    </location>
</feature>